<dbReference type="PANTHER" id="PTHR37042:SF4">
    <property type="entry name" value="OUTER MEMBRANE PROTEIN RV1973"/>
    <property type="match status" value="1"/>
</dbReference>
<evidence type="ECO:0000256" key="1">
    <source>
        <dbReference type="ARBA" id="ARBA00004370"/>
    </source>
</evidence>
<dbReference type="OrthoDB" id="5192320at2"/>
<dbReference type="PANTHER" id="PTHR37042">
    <property type="entry name" value="OUTER MEMBRANE PROTEIN RV1973"/>
    <property type="match status" value="1"/>
</dbReference>
<evidence type="ECO:0000313" key="5">
    <source>
        <dbReference type="Proteomes" id="UP000292003"/>
    </source>
</evidence>
<organism evidence="4 5">
    <name type="scientific">Amycolatopsis suaedae</name>
    <dbReference type="NCBI Taxonomy" id="2510978"/>
    <lineage>
        <taxon>Bacteria</taxon>
        <taxon>Bacillati</taxon>
        <taxon>Actinomycetota</taxon>
        <taxon>Actinomycetes</taxon>
        <taxon>Pseudonocardiales</taxon>
        <taxon>Pseudonocardiaceae</taxon>
        <taxon>Amycolatopsis</taxon>
    </lineage>
</organism>
<keyword evidence="3" id="KW-1133">Transmembrane helix</keyword>
<evidence type="ECO:0000256" key="3">
    <source>
        <dbReference type="SAM" id="Phobius"/>
    </source>
</evidence>
<gene>
    <name evidence="4" type="ORF">EWH70_16305</name>
</gene>
<dbReference type="SUPFAM" id="SSF54427">
    <property type="entry name" value="NTF2-like"/>
    <property type="match status" value="1"/>
</dbReference>
<keyword evidence="5" id="KW-1185">Reference proteome</keyword>
<evidence type="ECO:0000313" key="4">
    <source>
        <dbReference type="EMBL" id="RZQ63288.1"/>
    </source>
</evidence>
<keyword evidence="3" id="KW-0812">Transmembrane</keyword>
<proteinExistence type="predicted"/>
<accession>A0A4Q7J8I4</accession>
<comment type="subcellular location">
    <subcellularLocation>
        <location evidence="1">Membrane</location>
    </subcellularLocation>
</comment>
<sequence length="173" mass="18529">MDDSLRVRRLATTLAVLAAVTLVAAGAAVWMWLEADRLAGDTGNRALADAEATRVVTEQVTAGVKAVFSYDHANLARTERAARDVLVDGAVEQYRRGFAAARAQAEQERLVRTTTVRAAGVRTLSGDQARLLVFLDQQTLRPDGSPPQSAPAHLDVGARKVDGVWKIADLVAL</sequence>
<dbReference type="AlphaFoldDB" id="A0A4Q7J8I4"/>
<protein>
    <recommendedName>
        <fullName evidence="6">Mce-associated membrane protein</fullName>
    </recommendedName>
</protein>
<keyword evidence="2 3" id="KW-0472">Membrane</keyword>
<comment type="caution">
    <text evidence="4">The sequence shown here is derived from an EMBL/GenBank/DDBJ whole genome shotgun (WGS) entry which is preliminary data.</text>
</comment>
<reference evidence="4 5" key="1">
    <citation type="submission" date="2019-02" db="EMBL/GenBank/DDBJ databases">
        <title>Draft genome sequence of Amycolatopsis sp. 8-3EHSu isolated from roots of Suaeda maritima.</title>
        <authorList>
            <person name="Duangmal K."/>
            <person name="Chantavorakit T."/>
        </authorList>
    </citation>
    <scope>NUCLEOTIDE SEQUENCE [LARGE SCALE GENOMIC DNA]</scope>
    <source>
        <strain evidence="4 5">8-3EHSu</strain>
    </source>
</reference>
<feature type="transmembrane region" description="Helical" evidence="3">
    <location>
        <begin position="12"/>
        <end position="33"/>
    </location>
</feature>
<dbReference type="InterPro" id="IPR032710">
    <property type="entry name" value="NTF2-like_dom_sf"/>
</dbReference>
<name>A0A4Q7J8I4_9PSEU</name>
<evidence type="ECO:0000256" key="2">
    <source>
        <dbReference type="ARBA" id="ARBA00023136"/>
    </source>
</evidence>
<evidence type="ECO:0008006" key="6">
    <source>
        <dbReference type="Google" id="ProtNLM"/>
    </source>
</evidence>
<dbReference type="GO" id="GO:0016020">
    <property type="term" value="C:membrane"/>
    <property type="evidence" value="ECO:0007669"/>
    <property type="project" value="UniProtKB-SubCell"/>
</dbReference>
<dbReference type="Proteomes" id="UP000292003">
    <property type="component" value="Unassembled WGS sequence"/>
</dbReference>
<dbReference type="EMBL" id="SFCC01000007">
    <property type="protein sequence ID" value="RZQ63288.1"/>
    <property type="molecule type" value="Genomic_DNA"/>
</dbReference>